<evidence type="ECO:0000313" key="1">
    <source>
        <dbReference type="EMBL" id="MDB1124692.1"/>
    </source>
</evidence>
<evidence type="ECO:0000313" key="2">
    <source>
        <dbReference type="Proteomes" id="UP001210678"/>
    </source>
</evidence>
<gene>
    <name evidence="1" type="ORF">PGX00_13965</name>
</gene>
<comment type="caution">
    <text evidence="1">The sequence shown here is derived from an EMBL/GenBank/DDBJ whole genome shotgun (WGS) entry which is preliminary data.</text>
</comment>
<dbReference type="InterPro" id="IPR036511">
    <property type="entry name" value="TGT-like_sf"/>
</dbReference>
<organism evidence="1 2">
    <name type="scientific">Vibrio algarum</name>
    <dbReference type="NCBI Taxonomy" id="3020714"/>
    <lineage>
        <taxon>Bacteria</taxon>
        <taxon>Pseudomonadati</taxon>
        <taxon>Pseudomonadota</taxon>
        <taxon>Gammaproteobacteria</taxon>
        <taxon>Vibrionales</taxon>
        <taxon>Vibrionaceae</taxon>
        <taxon>Vibrio</taxon>
    </lineage>
</organism>
<dbReference type="Proteomes" id="UP001210678">
    <property type="component" value="Unassembled WGS sequence"/>
</dbReference>
<dbReference type="Gene3D" id="3.20.20.105">
    <property type="entry name" value="Queuine tRNA-ribosyltransferase-like"/>
    <property type="match status" value="1"/>
</dbReference>
<protein>
    <recommendedName>
        <fullName evidence="3">tRNA-guanine(15) transglycosylase-like domain-containing protein</fullName>
    </recommendedName>
</protein>
<dbReference type="EMBL" id="JAQLOI010000001">
    <property type="protein sequence ID" value="MDB1124692.1"/>
    <property type="molecule type" value="Genomic_DNA"/>
</dbReference>
<sequence length="330" mass="37764">MLANGCVLGGIPSPVFFPSVSSVAKNRWSVVDHIELLVTVNHPQFLVSALDINKHSSDQRLVKALKQANFQEQIIIYDSGVYEMVWGHNDNWSKQKYIETLRNNAFSQAFDLDSYCFNSNADATQIINSIQETESQLRKNSISPILHCKSINEYREKCLKLSSSLTPGVIAIPERELGEGLIEITRNIKKLRSTLNELTEYQPIHILGTGNPLSLLAYSFAGADSFDGLDWCQTVVDYDTGTLHHSLHLDLYMHQSKWGNESSLDFHTRCYLHNLEFYENWMKIIRNCNTYESMKELINLYFSNKCYDKLIDILTIDDTTLREPHEALSD</sequence>
<reference evidence="1 2" key="1">
    <citation type="submission" date="2023-01" db="EMBL/GenBank/DDBJ databases">
        <title>Vibrio sp. KJ40-1 sp.nov, isolated from marine algae.</title>
        <authorList>
            <person name="Butt M."/>
            <person name="Kim J.M.J."/>
            <person name="Jeon C.O.C."/>
        </authorList>
    </citation>
    <scope>NUCLEOTIDE SEQUENCE [LARGE SCALE GENOMIC DNA]</scope>
    <source>
        <strain evidence="1 2">KJ40-1</strain>
    </source>
</reference>
<dbReference type="SUPFAM" id="SSF51713">
    <property type="entry name" value="tRNA-guanine transglycosylase"/>
    <property type="match status" value="1"/>
</dbReference>
<name>A0ABT4YSZ9_9VIBR</name>
<proteinExistence type="predicted"/>
<evidence type="ECO:0008006" key="3">
    <source>
        <dbReference type="Google" id="ProtNLM"/>
    </source>
</evidence>
<accession>A0ABT4YSZ9</accession>
<keyword evidence="2" id="KW-1185">Reference proteome</keyword>
<dbReference type="RefSeq" id="WP_272137448.1">
    <property type="nucleotide sequence ID" value="NZ_JAQLOI010000001.1"/>
</dbReference>